<feature type="region of interest" description="Disordered" evidence="5">
    <location>
        <begin position="204"/>
        <end position="223"/>
    </location>
</feature>
<sequence length="223" mass="24068">MPADPTTPKGAATRARLLAVAADVFAEKGYAATSFSELIASSGLTKGAFYFYFPSKAALAAAVIEDQERRWTDSVRERVTGHDSPTEQLADVMPAMLDLLAERPGAWSAIRLTRELAGTDVLPDPRETRVEPWISLLVGIIRAGQHAGRMRADLDAEEIARVLVAAFDGIKASVDATAPDRRHAELERYTRVLELLALGGLISADPSVPPQHPTETGSTDHQE</sequence>
<evidence type="ECO:0000313" key="8">
    <source>
        <dbReference type="Proteomes" id="UP000011666"/>
    </source>
</evidence>
<dbReference type="PROSITE" id="PS50977">
    <property type="entry name" value="HTH_TETR_2"/>
    <property type="match status" value="1"/>
</dbReference>
<dbReference type="STRING" id="1223545.GS4_02_02050"/>
<dbReference type="Pfam" id="PF00440">
    <property type="entry name" value="TetR_N"/>
    <property type="match status" value="1"/>
</dbReference>
<evidence type="ECO:0000313" key="7">
    <source>
        <dbReference type="EMBL" id="GAC66494.1"/>
    </source>
</evidence>
<keyword evidence="3" id="KW-0804">Transcription</keyword>
<accession>M0QDI0</accession>
<gene>
    <name evidence="7" type="ORF">GS4_02_02050</name>
</gene>
<comment type="caution">
    <text evidence="7">The sequence shown here is derived from an EMBL/GenBank/DDBJ whole genome shotgun (WGS) entry which is preliminary data.</text>
</comment>
<reference evidence="7 8" key="1">
    <citation type="submission" date="2013-01" db="EMBL/GenBank/DDBJ databases">
        <title>Whole genome shotgun sequence of Gordonia soli NBRC 108243.</title>
        <authorList>
            <person name="Isaki-Nakamura S."/>
            <person name="Hosoyama A."/>
            <person name="Tsuchikane K."/>
            <person name="Ando Y."/>
            <person name="Baba S."/>
            <person name="Ohji S."/>
            <person name="Hamada M."/>
            <person name="Tamura T."/>
            <person name="Yamazoe A."/>
            <person name="Yamazaki S."/>
            <person name="Fujita N."/>
        </authorList>
    </citation>
    <scope>NUCLEOTIDE SEQUENCE [LARGE SCALE GENOMIC DNA]</scope>
    <source>
        <strain evidence="7 8">NBRC 108243</strain>
    </source>
</reference>
<dbReference type="SUPFAM" id="SSF48498">
    <property type="entry name" value="Tetracyclin repressor-like, C-terminal domain"/>
    <property type="match status" value="1"/>
</dbReference>
<evidence type="ECO:0000256" key="3">
    <source>
        <dbReference type="ARBA" id="ARBA00023163"/>
    </source>
</evidence>
<dbReference type="SUPFAM" id="SSF46689">
    <property type="entry name" value="Homeodomain-like"/>
    <property type="match status" value="1"/>
</dbReference>
<dbReference type="eggNOG" id="COG1309">
    <property type="taxonomic scope" value="Bacteria"/>
</dbReference>
<dbReference type="GO" id="GO:0003677">
    <property type="term" value="F:DNA binding"/>
    <property type="evidence" value="ECO:0007669"/>
    <property type="project" value="UniProtKB-UniRule"/>
</dbReference>
<organism evidence="7 8">
    <name type="scientific">Gordonia soli NBRC 108243</name>
    <dbReference type="NCBI Taxonomy" id="1223545"/>
    <lineage>
        <taxon>Bacteria</taxon>
        <taxon>Bacillati</taxon>
        <taxon>Actinomycetota</taxon>
        <taxon>Actinomycetes</taxon>
        <taxon>Mycobacteriales</taxon>
        <taxon>Gordoniaceae</taxon>
        <taxon>Gordonia</taxon>
    </lineage>
</organism>
<dbReference type="PRINTS" id="PR00455">
    <property type="entry name" value="HTHTETR"/>
</dbReference>
<evidence type="ECO:0000256" key="1">
    <source>
        <dbReference type="ARBA" id="ARBA00023015"/>
    </source>
</evidence>
<evidence type="ECO:0000259" key="6">
    <source>
        <dbReference type="PROSITE" id="PS50977"/>
    </source>
</evidence>
<dbReference type="PANTHER" id="PTHR47506:SF1">
    <property type="entry name" value="HTH-TYPE TRANSCRIPTIONAL REGULATOR YJDC"/>
    <property type="match status" value="1"/>
</dbReference>
<keyword evidence="2 4" id="KW-0238">DNA-binding</keyword>
<feature type="domain" description="HTH tetR-type" evidence="6">
    <location>
        <begin position="11"/>
        <end position="71"/>
    </location>
</feature>
<dbReference type="InterPro" id="IPR001647">
    <property type="entry name" value="HTH_TetR"/>
</dbReference>
<dbReference type="EMBL" id="BANX01000002">
    <property type="protein sequence ID" value="GAC66494.1"/>
    <property type="molecule type" value="Genomic_DNA"/>
</dbReference>
<dbReference type="Gene3D" id="1.10.357.10">
    <property type="entry name" value="Tetracycline Repressor, domain 2"/>
    <property type="match status" value="1"/>
</dbReference>
<evidence type="ECO:0000256" key="2">
    <source>
        <dbReference type="ARBA" id="ARBA00023125"/>
    </source>
</evidence>
<keyword evidence="8" id="KW-1185">Reference proteome</keyword>
<dbReference type="AlphaFoldDB" id="M0QDI0"/>
<dbReference type="RefSeq" id="WP_007616763.1">
    <property type="nucleotide sequence ID" value="NZ_BANX01000002.1"/>
</dbReference>
<dbReference type="InterPro" id="IPR009057">
    <property type="entry name" value="Homeodomain-like_sf"/>
</dbReference>
<evidence type="ECO:0000256" key="4">
    <source>
        <dbReference type="PROSITE-ProRule" id="PRU00335"/>
    </source>
</evidence>
<name>M0QDI0_9ACTN</name>
<proteinExistence type="predicted"/>
<evidence type="ECO:0000256" key="5">
    <source>
        <dbReference type="SAM" id="MobiDB-lite"/>
    </source>
</evidence>
<feature type="DNA-binding region" description="H-T-H motif" evidence="4">
    <location>
        <begin position="34"/>
        <end position="53"/>
    </location>
</feature>
<dbReference type="Proteomes" id="UP000011666">
    <property type="component" value="Unassembled WGS sequence"/>
</dbReference>
<dbReference type="PANTHER" id="PTHR47506">
    <property type="entry name" value="TRANSCRIPTIONAL REGULATORY PROTEIN"/>
    <property type="match status" value="1"/>
</dbReference>
<dbReference type="InterPro" id="IPR036271">
    <property type="entry name" value="Tet_transcr_reg_TetR-rel_C_sf"/>
</dbReference>
<keyword evidence="1" id="KW-0805">Transcription regulation</keyword>
<protein>
    <submittedName>
        <fullName evidence="7">Putative TetR family transcriptional regulator</fullName>
    </submittedName>
</protein>
<dbReference type="OrthoDB" id="3237195at2"/>